<dbReference type="Pfam" id="PF00271">
    <property type="entry name" value="Helicase_C"/>
    <property type="match status" value="1"/>
</dbReference>
<dbReference type="SMART" id="SM00490">
    <property type="entry name" value="HELICc"/>
    <property type="match status" value="1"/>
</dbReference>
<feature type="short sequence motif" description="Q motif" evidence="8">
    <location>
        <begin position="124"/>
        <end position="152"/>
    </location>
</feature>
<evidence type="ECO:0000259" key="10">
    <source>
        <dbReference type="PROSITE" id="PS51194"/>
    </source>
</evidence>
<dbReference type="InterPro" id="IPR011545">
    <property type="entry name" value="DEAD/DEAH_box_helicase_dom"/>
</dbReference>
<organism evidence="12 13">
    <name type="scientific">Stephania japonica</name>
    <dbReference type="NCBI Taxonomy" id="461633"/>
    <lineage>
        <taxon>Eukaryota</taxon>
        <taxon>Viridiplantae</taxon>
        <taxon>Streptophyta</taxon>
        <taxon>Embryophyta</taxon>
        <taxon>Tracheophyta</taxon>
        <taxon>Spermatophyta</taxon>
        <taxon>Magnoliopsida</taxon>
        <taxon>Ranunculales</taxon>
        <taxon>Menispermaceae</taxon>
        <taxon>Menispermoideae</taxon>
        <taxon>Cissampelideae</taxon>
        <taxon>Stephania</taxon>
    </lineage>
</organism>
<dbReference type="InterPro" id="IPR027417">
    <property type="entry name" value="P-loop_NTPase"/>
</dbReference>
<sequence>MSSPVKKRCWDQREALPDEPRCVICDRYGEYVCDETDDDICSLECKATLLHNLSKTPRLPTTLPKPPPKFKFITTDDDCFYVRATDDAVSANQSSNTSSYQTDDIRKSIQVQVQGNAVPPPILSFSSCGNLPERLQENLEIAGYELPTPVQMQAIPAAFTGKDLLVSADTGSGKTASFLVPLVSNCVKYRLGNSSDQKKPLAIVLEPTRELCVQVEEQAKLLGKGMPFKTALVVGGDAMAGQSYRLQKGVELIIGTPGRLIDLLAKHDDIIELDEVFILVLDEVDCMLQRGFRDQVMQIFKSLFQPQMLMYSATITPEVEKMAISMSSRDLICVSSGKPNTPNEAVKQIAIWVESKLKKKKLFEIIASKQHFKPPVVVFVGSRIGADLLSEAITVTTGIKALSIHGEKPMKERREILRLFLTGEVSVVVATGVLGRGVDLLRVRQVIIFDMPNSIKEYIHQIGRASRLGENGTAILFVNEENKNLFRELIEVLKSSGAAVPRSLLIHNIQLLLTHLESRRRGSMDSEESC</sequence>
<dbReference type="Proteomes" id="UP001417504">
    <property type="component" value="Unassembled WGS sequence"/>
</dbReference>
<evidence type="ECO:0000313" key="13">
    <source>
        <dbReference type="Proteomes" id="UP001417504"/>
    </source>
</evidence>
<evidence type="ECO:0000256" key="7">
    <source>
        <dbReference type="ARBA" id="ARBA00022884"/>
    </source>
</evidence>
<dbReference type="GO" id="GO:0005524">
    <property type="term" value="F:ATP binding"/>
    <property type="evidence" value="ECO:0007669"/>
    <property type="project" value="UniProtKB-KW"/>
</dbReference>
<dbReference type="PROSITE" id="PS51194">
    <property type="entry name" value="HELICASE_CTER"/>
    <property type="match status" value="1"/>
</dbReference>
<dbReference type="CDD" id="cd18787">
    <property type="entry name" value="SF2_C_DEAD"/>
    <property type="match status" value="1"/>
</dbReference>
<dbReference type="Pfam" id="PF04438">
    <property type="entry name" value="zf-HIT"/>
    <property type="match status" value="1"/>
</dbReference>
<dbReference type="PROSITE" id="PS51195">
    <property type="entry name" value="Q_MOTIF"/>
    <property type="match status" value="1"/>
</dbReference>
<dbReference type="CDD" id="cd23022">
    <property type="entry name" value="zf-HIT_DDX59"/>
    <property type="match status" value="1"/>
</dbReference>
<evidence type="ECO:0000256" key="3">
    <source>
        <dbReference type="ARBA" id="ARBA00022741"/>
    </source>
</evidence>
<keyword evidence="3" id="KW-0547">Nucleotide-binding</keyword>
<dbReference type="GO" id="GO:0003724">
    <property type="term" value="F:RNA helicase activity"/>
    <property type="evidence" value="ECO:0007669"/>
    <property type="project" value="UniProtKB-EC"/>
</dbReference>
<dbReference type="GO" id="GO:0003723">
    <property type="term" value="F:RNA binding"/>
    <property type="evidence" value="ECO:0007669"/>
    <property type="project" value="UniProtKB-KW"/>
</dbReference>
<evidence type="ECO:0000313" key="12">
    <source>
        <dbReference type="EMBL" id="KAK9085088.1"/>
    </source>
</evidence>
<dbReference type="GO" id="GO:0016787">
    <property type="term" value="F:hydrolase activity"/>
    <property type="evidence" value="ECO:0007669"/>
    <property type="project" value="UniProtKB-KW"/>
</dbReference>
<feature type="domain" description="DEAD-box RNA helicase Q" evidence="11">
    <location>
        <begin position="124"/>
        <end position="152"/>
    </location>
</feature>
<name>A0AAP0E9K6_9MAGN</name>
<evidence type="ECO:0000256" key="4">
    <source>
        <dbReference type="ARBA" id="ARBA00022801"/>
    </source>
</evidence>
<evidence type="ECO:0000256" key="2">
    <source>
        <dbReference type="ARBA" id="ARBA00012552"/>
    </source>
</evidence>
<proteinExistence type="inferred from homology"/>
<evidence type="ECO:0000259" key="9">
    <source>
        <dbReference type="PROSITE" id="PS51192"/>
    </source>
</evidence>
<dbReference type="Gene3D" id="3.30.60.220">
    <property type="match status" value="1"/>
</dbReference>
<evidence type="ECO:0000259" key="11">
    <source>
        <dbReference type="PROSITE" id="PS51195"/>
    </source>
</evidence>
<protein>
    <recommendedName>
        <fullName evidence="2">RNA helicase</fullName>
        <ecNumber evidence="2">3.6.4.13</ecNumber>
    </recommendedName>
</protein>
<gene>
    <name evidence="12" type="ORF">Sjap_025499</name>
</gene>
<dbReference type="PANTHER" id="PTHR47958">
    <property type="entry name" value="ATP-DEPENDENT RNA HELICASE DBP3"/>
    <property type="match status" value="1"/>
</dbReference>
<reference evidence="12 13" key="1">
    <citation type="submission" date="2024-01" db="EMBL/GenBank/DDBJ databases">
        <title>Genome assemblies of Stephania.</title>
        <authorList>
            <person name="Yang L."/>
        </authorList>
    </citation>
    <scope>NUCLEOTIDE SEQUENCE [LARGE SCALE GENOMIC DNA]</scope>
    <source>
        <strain evidence="12">QJT</strain>
        <tissue evidence="12">Leaf</tissue>
    </source>
</reference>
<dbReference type="InterPro" id="IPR014014">
    <property type="entry name" value="RNA_helicase_DEAD_Q_motif"/>
</dbReference>
<dbReference type="InterPro" id="IPR007529">
    <property type="entry name" value="Znf_HIT"/>
</dbReference>
<feature type="domain" description="Helicase ATP-binding" evidence="9">
    <location>
        <begin position="155"/>
        <end position="333"/>
    </location>
</feature>
<dbReference type="SUPFAM" id="SSF52540">
    <property type="entry name" value="P-loop containing nucleoside triphosphate hydrolases"/>
    <property type="match status" value="1"/>
</dbReference>
<dbReference type="EC" id="3.6.4.13" evidence="2"/>
<dbReference type="Gene3D" id="3.40.50.300">
    <property type="entry name" value="P-loop containing nucleotide triphosphate hydrolases"/>
    <property type="match status" value="2"/>
</dbReference>
<evidence type="ECO:0000256" key="8">
    <source>
        <dbReference type="PROSITE-ProRule" id="PRU00552"/>
    </source>
</evidence>
<keyword evidence="4" id="KW-0378">Hydrolase</keyword>
<dbReference type="AlphaFoldDB" id="A0AAP0E9K6"/>
<keyword evidence="13" id="KW-1185">Reference proteome</keyword>
<evidence type="ECO:0000256" key="5">
    <source>
        <dbReference type="ARBA" id="ARBA00022806"/>
    </source>
</evidence>
<dbReference type="EMBL" id="JBBNAE010000011">
    <property type="protein sequence ID" value="KAK9085088.1"/>
    <property type="molecule type" value="Genomic_DNA"/>
</dbReference>
<comment type="similarity">
    <text evidence="1">Belongs to the DEAD box helicase family. DDX59 subfamily.</text>
</comment>
<comment type="caution">
    <text evidence="12">The sequence shown here is derived from an EMBL/GenBank/DDBJ whole genome shotgun (WGS) entry which is preliminary data.</text>
</comment>
<dbReference type="SMART" id="SM00487">
    <property type="entry name" value="DEXDc"/>
    <property type="match status" value="1"/>
</dbReference>
<evidence type="ECO:0000256" key="1">
    <source>
        <dbReference type="ARBA" id="ARBA00009718"/>
    </source>
</evidence>
<dbReference type="PROSITE" id="PS51192">
    <property type="entry name" value="HELICASE_ATP_BIND_1"/>
    <property type="match status" value="1"/>
</dbReference>
<evidence type="ECO:0000256" key="6">
    <source>
        <dbReference type="ARBA" id="ARBA00022840"/>
    </source>
</evidence>
<keyword evidence="7" id="KW-0694">RNA-binding</keyword>
<dbReference type="InterPro" id="IPR014001">
    <property type="entry name" value="Helicase_ATP-bd"/>
</dbReference>
<accession>A0AAP0E9K6</accession>
<feature type="domain" description="Helicase C-terminal" evidence="10">
    <location>
        <begin position="345"/>
        <end position="508"/>
    </location>
</feature>
<keyword evidence="5" id="KW-0347">Helicase</keyword>
<dbReference type="InterPro" id="IPR001650">
    <property type="entry name" value="Helicase_C-like"/>
</dbReference>
<keyword evidence="6" id="KW-0067">ATP-binding</keyword>
<dbReference type="Pfam" id="PF00270">
    <property type="entry name" value="DEAD"/>
    <property type="match status" value="1"/>
</dbReference>